<gene>
    <name evidence="1" type="ORF">BV898_01463</name>
</gene>
<accession>A0A1W0XBI9</accession>
<sequence length="100" mass="11537">MLVVLQPVISMEEGLNGIGIRNRVRRSPHSDNLNHENWIGKNPVTRYRYEPFSSTPASYYYVPLSTTAVVGYQYVPFPTVTAGYRYVPYPTYPAQSYRRT</sequence>
<proteinExistence type="predicted"/>
<dbReference type="EMBL" id="MTYJ01000005">
    <property type="protein sequence ID" value="OQV24877.1"/>
    <property type="molecule type" value="Genomic_DNA"/>
</dbReference>
<name>A0A1W0XBI9_HYPEX</name>
<comment type="caution">
    <text evidence="1">The sequence shown here is derived from an EMBL/GenBank/DDBJ whole genome shotgun (WGS) entry which is preliminary data.</text>
</comment>
<evidence type="ECO:0000313" key="1">
    <source>
        <dbReference type="EMBL" id="OQV24877.1"/>
    </source>
</evidence>
<dbReference type="AlphaFoldDB" id="A0A1W0XBI9"/>
<reference evidence="2" key="1">
    <citation type="submission" date="2017-01" db="EMBL/GenBank/DDBJ databases">
        <title>Comparative genomics of anhydrobiosis in the tardigrade Hypsibius dujardini.</title>
        <authorList>
            <person name="Yoshida Y."/>
            <person name="Koutsovoulos G."/>
            <person name="Laetsch D."/>
            <person name="Stevens L."/>
            <person name="Kumar S."/>
            <person name="Horikawa D."/>
            <person name="Ishino K."/>
            <person name="Komine S."/>
            <person name="Tomita M."/>
            <person name="Blaxter M."/>
            <person name="Arakawa K."/>
        </authorList>
    </citation>
    <scope>NUCLEOTIDE SEQUENCE [LARGE SCALE GENOMIC DNA]</scope>
    <source>
        <strain evidence="2">Z151</strain>
    </source>
</reference>
<protein>
    <submittedName>
        <fullName evidence="1">Uncharacterized protein</fullName>
    </submittedName>
</protein>
<evidence type="ECO:0000313" key="2">
    <source>
        <dbReference type="Proteomes" id="UP000192578"/>
    </source>
</evidence>
<keyword evidence="2" id="KW-1185">Reference proteome</keyword>
<organism evidence="1 2">
    <name type="scientific">Hypsibius exemplaris</name>
    <name type="common">Freshwater tardigrade</name>
    <dbReference type="NCBI Taxonomy" id="2072580"/>
    <lineage>
        <taxon>Eukaryota</taxon>
        <taxon>Metazoa</taxon>
        <taxon>Ecdysozoa</taxon>
        <taxon>Tardigrada</taxon>
        <taxon>Eutardigrada</taxon>
        <taxon>Parachela</taxon>
        <taxon>Hypsibioidea</taxon>
        <taxon>Hypsibiidae</taxon>
        <taxon>Hypsibius</taxon>
    </lineage>
</organism>
<dbReference type="Proteomes" id="UP000192578">
    <property type="component" value="Unassembled WGS sequence"/>
</dbReference>